<keyword evidence="5" id="KW-1185">Reference proteome</keyword>
<dbReference type="PROSITE" id="PS50005">
    <property type="entry name" value="TPR"/>
    <property type="match status" value="1"/>
</dbReference>
<dbReference type="PANTHER" id="PTHR22767:SF2">
    <property type="entry name" value="N(ALPHA)-ACETYLTRANSFERASE 15_16, ISOFORM A"/>
    <property type="match status" value="1"/>
</dbReference>
<protein>
    <submittedName>
        <fullName evidence="4">Uncharacterized protein</fullName>
    </submittedName>
</protein>
<evidence type="ECO:0000313" key="5">
    <source>
        <dbReference type="Proteomes" id="UP000030693"/>
    </source>
</evidence>
<proteinExistence type="predicted"/>
<evidence type="ECO:0000256" key="2">
    <source>
        <dbReference type="ARBA" id="ARBA00022803"/>
    </source>
</evidence>
<reference evidence="4" key="1">
    <citation type="submission" date="2013-04" db="EMBL/GenBank/DDBJ databases">
        <title>The Genome Sequence of Fonticula alba ATCC 38817.</title>
        <authorList>
            <consortium name="The Broad Institute Genomics Platform"/>
            <person name="Russ C."/>
            <person name="Cuomo C."/>
            <person name="Burger G."/>
            <person name="Gray M.W."/>
            <person name="Holland P.W.H."/>
            <person name="King N."/>
            <person name="Lang F.B.F."/>
            <person name="Roger A.J."/>
            <person name="Ruiz-Trillo I."/>
            <person name="Brown M."/>
            <person name="Walker B."/>
            <person name="Young S."/>
            <person name="Zeng Q."/>
            <person name="Gargeya S."/>
            <person name="Fitzgerald M."/>
            <person name="Haas B."/>
            <person name="Abouelleil A."/>
            <person name="Allen A.W."/>
            <person name="Alvarado L."/>
            <person name="Arachchi H.M."/>
            <person name="Berlin A.M."/>
            <person name="Chapman S.B."/>
            <person name="Gainer-Dewar J."/>
            <person name="Goldberg J."/>
            <person name="Griggs A."/>
            <person name="Gujja S."/>
            <person name="Hansen M."/>
            <person name="Howarth C."/>
            <person name="Imamovic A."/>
            <person name="Ireland A."/>
            <person name="Larimer J."/>
            <person name="McCowan C."/>
            <person name="Murphy C."/>
            <person name="Pearson M."/>
            <person name="Poon T.W."/>
            <person name="Priest M."/>
            <person name="Roberts A."/>
            <person name="Saif S."/>
            <person name="Shea T."/>
            <person name="Sisk P."/>
            <person name="Sykes S."/>
            <person name="Wortman J."/>
            <person name="Nusbaum C."/>
            <person name="Birren B."/>
        </authorList>
    </citation>
    <scope>NUCLEOTIDE SEQUENCE [LARGE SCALE GENOMIC DNA]</scope>
    <source>
        <strain evidence="4">ATCC 38817</strain>
    </source>
</reference>
<dbReference type="Pfam" id="PF12569">
    <property type="entry name" value="NatA_aux_su"/>
    <property type="match status" value="1"/>
</dbReference>
<dbReference type="GO" id="GO:0031415">
    <property type="term" value="C:NatA complex"/>
    <property type="evidence" value="ECO:0007669"/>
    <property type="project" value="TreeGrafter"/>
</dbReference>
<dbReference type="AlphaFoldDB" id="A0A058Z6J6"/>
<evidence type="ECO:0000256" key="3">
    <source>
        <dbReference type="PROSITE-ProRule" id="PRU00339"/>
    </source>
</evidence>
<dbReference type="Gene3D" id="1.25.40.1040">
    <property type="match status" value="2"/>
</dbReference>
<dbReference type="SMART" id="SM00028">
    <property type="entry name" value="TPR"/>
    <property type="match status" value="5"/>
</dbReference>
<dbReference type="EMBL" id="KB932205">
    <property type="protein sequence ID" value="KCV69885.1"/>
    <property type="molecule type" value="Genomic_DNA"/>
</dbReference>
<keyword evidence="1" id="KW-0677">Repeat</keyword>
<dbReference type="InterPro" id="IPR021183">
    <property type="entry name" value="NatA_aux_su"/>
</dbReference>
<name>A0A058Z6J6_FONAL</name>
<evidence type="ECO:0000256" key="1">
    <source>
        <dbReference type="ARBA" id="ARBA00022737"/>
    </source>
</evidence>
<dbReference type="Proteomes" id="UP000030693">
    <property type="component" value="Unassembled WGS sequence"/>
</dbReference>
<dbReference type="GeneID" id="20528077"/>
<organism evidence="4">
    <name type="scientific">Fonticula alba</name>
    <name type="common">Slime mold</name>
    <dbReference type="NCBI Taxonomy" id="691883"/>
    <lineage>
        <taxon>Eukaryota</taxon>
        <taxon>Rotosphaerida</taxon>
        <taxon>Fonticulaceae</taxon>
        <taxon>Fonticula</taxon>
    </lineage>
</organism>
<dbReference type="eggNOG" id="KOG1156">
    <property type="taxonomic scope" value="Eukaryota"/>
</dbReference>
<dbReference type="STRING" id="691883.A0A058Z6J6"/>
<gene>
    <name evidence="4" type="ORF">H696_03352</name>
</gene>
<evidence type="ECO:0000313" key="4">
    <source>
        <dbReference type="EMBL" id="KCV69885.1"/>
    </source>
</evidence>
<accession>A0A058Z6J6</accession>
<feature type="repeat" description="TPR" evidence="3">
    <location>
        <begin position="80"/>
        <end position="113"/>
    </location>
</feature>
<sequence>MTSNAANAARRDEHQLRFILQLHDSQQYRNALKECDKILKKQPTSGGVLALKALTLNFLKRKEEAYELARQAVQNNLTNFLCWHVIGLIYRSDRNYTEAIKCYRNALRIDPQPPPAGAQVHRVPADLLANLNRTAEAEAILLAEFDRNPENADLVRALLRVRGGADAEAGLYAELAQRRPRSQLVRHLQLTSSTGADFARQLATGVVAGIRRCVPSTFNSLKARLYVDAESRTITETLVTDLLRSSEAGGRLQSSLLPAGEEKADFSEPASSRLWVLYFAANHYAAVLDLERALELVDLAIAHTPTLPDLYILKGKLLKSCGDLKGAMAASTYAFDLDKQDRYLNTEACKISLEAGDLAHAEKLIENFTRADPDGASVLKSLDQLQFSWFSTLAGKALLKDRQAYKALARFRQVHRIYLEFWDDQLDFHTYCLRKMTLRAYASLISYENRIRKDVAFFDAALGAIEAYIFVHDHPAEAGRELATVLKAQEKVAVKQRAAAAAAGKTYTVPATDVEAVEDLLQEAIDNFVRPLVQDYPGDIRVQVGAAAIYARKGLLDLAQRALLAGLAIDASHPDLLVALVYFLTKAVPASSGFAPDAGLPTSAEALIAAAPRSSIPHLSGVLRATALMHGPTAAETQAAGMAFATATGALTADQISVVEDLPVAEAALAWLKAHGQEAAASAFSEACQKIWPRATAFGSAAFSIDELRQSLALASGCEKEGFSPLA</sequence>
<keyword evidence="2 3" id="KW-0802">TPR repeat</keyword>
<dbReference type="SUPFAM" id="SSF48452">
    <property type="entry name" value="TPR-like"/>
    <property type="match status" value="1"/>
</dbReference>
<dbReference type="InterPro" id="IPR011990">
    <property type="entry name" value="TPR-like_helical_dom_sf"/>
</dbReference>
<dbReference type="OrthoDB" id="10263032at2759"/>
<dbReference type="OMA" id="WIHAYLA"/>
<dbReference type="Gene3D" id="1.25.40.1010">
    <property type="match status" value="2"/>
</dbReference>
<dbReference type="RefSeq" id="XP_009495491.1">
    <property type="nucleotide sequence ID" value="XM_009497216.1"/>
</dbReference>
<dbReference type="InterPro" id="IPR019734">
    <property type="entry name" value="TPR_rpt"/>
</dbReference>
<dbReference type="Pfam" id="PF00515">
    <property type="entry name" value="TPR_1"/>
    <property type="match status" value="1"/>
</dbReference>
<dbReference type="PANTHER" id="PTHR22767">
    <property type="entry name" value="N-TERMINAL ACETYLTRANSFERASE-RELATED"/>
    <property type="match status" value="1"/>
</dbReference>